<evidence type="ECO:0000313" key="1">
    <source>
        <dbReference type="EMBL" id="MDQ7918124.1"/>
    </source>
</evidence>
<sequence>MMLILIAIKMMKQLIIIFVLLTVNISISQNKESYDLYLFNNEKCELFFKKSAEVKGQDFYVISYSLRIPNQHDSRFVFNFMNKDSTDLGWTIKGGNGSDYDFNFFYNSRELETKFMKEGEYIKNKILISYLLSSNLEILNKVLGKASKIYILEKTEKPEFKYIAREVRYSIDVKL</sequence>
<accession>A0ABU1A341</accession>
<evidence type="ECO:0000313" key="2">
    <source>
        <dbReference type="Proteomes" id="UP001230915"/>
    </source>
</evidence>
<organism evidence="1 2">
    <name type="scientific">Mesonia profundi</name>
    <dbReference type="NCBI Taxonomy" id="3070998"/>
    <lineage>
        <taxon>Bacteria</taxon>
        <taxon>Pseudomonadati</taxon>
        <taxon>Bacteroidota</taxon>
        <taxon>Flavobacteriia</taxon>
        <taxon>Flavobacteriales</taxon>
        <taxon>Flavobacteriaceae</taxon>
        <taxon>Mesonia</taxon>
    </lineage>
</organism>
<reference evidence="1 2" key="1">
    <citation type="submission" date="2023-08" db="EMBL/GenBank/DDBJ databases">
        <title>Mesonia sp. MT50, isolated from deep-sea sediment of the Mariana Trench.</title>
        <authorList>
            <person name="Fu H."/>
        </authorList>
    </citation>
    <scope>NUCLEOTIDE SEQUENCE [LARGE SCALE GENOMIC DNA]</scope>
    <source>
        <strain evidence="1 2">MT50</strain>
    </source>
</reference>
<gene>
    <name evidence="1" type="ORF">RBU60_11095</name>
</gene>
<proteinExistence type="predicted"/>
<comment type="caution">
    <text evidence="1">The sequence shown here is derived from an EMBL/GenBank/DDBJ whole genome shotgun (WGS) entry which is preliminary data.</text>
</comment>
<name>A0ABU1A341_9FLAO</name>
<keyword evidence="2" id="KW-1185">Reference proteome</keyword>
<dbReference type="EMBL" id="JAVHUL010000032">
    <property type="protein sequence ID" value="MDQ7918124.1"/>
    <property type="molecule type" value="Genomic_DNA"/>
</dbReference>
<dbReference type="RefSeq" id="WP_308865097.1">
    <property type="nucleotide sequence ID" value="NZ_JAVHUL010000032.1"/>
</dbReference>
<protein>
    <submittedName>
        <fullName evidence="1">Uncharacterized protein</fullName>
    </submittedName>
</protein>
<dbReference type="Proteomes" id="UP001230915">
    <property type="component" value="Unassembled WGS sequence"/>
</dbReference>